<proteinExistence type="predicted"/>
<reference evidence="1 2" key="1">
    <citation type="submission" date="2016-04" db="EMBL/GenBank/DDBJ databases">
        <title>Genome analyses suggest a sexual origin of heterokaryosis in a supposedly ancient asexual fungus.</title>
        <authorList>
            <person name="Ropars J."/>
            <person name="Sedzielewska K."/>
            <person name="Noel J."/>
            <person name="Charron P."/>
            <person name="Farinelli L."/>
            <person name="Marton T."/>
            <person name="Kruger M."/>
            <person name="Pelin A."/>
            <person name="Brachmann A."/>
            <person name="Corradi N."/>
        </authorList>
    </citation>
    <scope>NUCLEOTIDE SEQUENCE [LARGE SCALE GENOMIC DNA]</scope>
    <source>
        <strain evidence="1 2">C2</strain>
    </source>
</reference>
<reference evidence="1 2" key="2">
    <citation type="submission" date="2017-10" db="EMBL/GenBank/DDBJ databases">
        <title>Extensive intraspecific genome diversity in a model arbuscular mycorrhizal fungus.</title>
        <authorList>
            <person name="Chen E.C.H."/>
            <person name="Morin E."/>
            <person name="Baudet D."/>
            <person name="Noel J."/>
            <person name="Ndikumana S."/>
            <person name="Charron P."/>
            <person name="St-Onge C."/>
            <person name="Giorgi J."/>
            <person name="Grigoriev I.V."/>
            <person name="Roux C."/>
            <person name="Martin F.M."/>
            <person name="Corradi N."/>
        </authorList>
    </citation>
    <scope>NUCLEOTIDE SEQUENCE [LARGE SCALE GENOMIC DNA]</scope>
    <source>
        <strain evidence="1 2">C2</strain>
    </source>
</reference>
<name>A0A2N1MM71_9GLOM</name>
<comment type="caution">
    <text evidence="1">The sequence shown here is derived from an EMBL/GenBank/DDBJ whole genome shotgun (WGS) entry which is preliminary data.</text>
</comment>
<evidence type="ECO:0000313" key="1">
    <source>
        <dbReference type="EMBL" id="PKK62729.1"/>
    </source>
</evidence>
<dbReference type="AlphaFoldDB" id="A0A2N1MM71"/>
<protein>
    <submittedName>
        <fullName evidence="1">Uncharacterized protein</fullName>
    </submittedName>
</protein>
<gene>
    <name evidence="1" type="ORF">RhiirC2_870059</name>
</gene>
<dbReference type="Proteomes" id="UP000233469">
    <property type="component" value="Unassembled WGS sequence"/>
</dbReference>
<organism evidence="1 2">
    <name type="scientific">Rhizophagus irregularis</name>
    <dbReference type="NCBI Taxonomy" id="588596"/>
    <lineage>
        <taxon>Eukaryota</taxon>
        <taxon>Fungi</taxon>
        <taxon>Fungi incertae sedis</taxon>
        <taxon>Mucoromycota</taxon>
        <taxon>Glomeromycotina</taxon>
        <taxon>Glomeromycetes</taxon>
        <taxon>Glomerales</taxon>
        <taxon>Glomeraceae</taxon>
        <taxon>Rhizophagus</taxon>
    </lineage>
</organism>
<sequence length="204" mass="24253">MLTFISSDPNKQLSVIDYIFGSKNLCNKTLEFTIIDIVNDSNRPYSSDHNILKVSIAHPNEYIRSRSNNKYSQQIDNPLNINNHYNTKDLNADQWNKFQMLMNNCEYPLYEESDKFGNPQQFINLRMNQIDRDIKEALAKVDTKTYQPSIPRRNNFPLHIRQQYNQLYQLRSLNVYMIDKKQILENRLAIEHINNTLNYTSRNQ</sequence>
<dbReference type="EMBL" id="LLXL01001827">
    <property type="protein sequence ID" value="PKK62729.1"/>
    <property type="molecule type" value="Genomic_DNA"/>
</dbReference>
<dbReference type="VEuPathDB" id="FungiDB:FUN_011801"/>
<dbReference type="VEuPathDB" id="FungiDB:RhiirA1_403342"/>
<accession>A0A2N1MM71</accession>
<evidence type="ECO:0000313" key="2">
    <source>
        <dbReference type="Proteomes" id="UP000233469"/>
    </source>
</evidence>